<proteinExistence type="predicted"/>
<reference evidence="1 2" key="1">
    <citation type="submission" date="2024-06" db="EMBL/GenBank/DDBJ databases">
        <title>The Natural Products Discovery Center: Release of the First 8490 Sequenced Strains for Exploring Actinobacteria Biosynthetic Diversity.</title>
        <authorList>
            <person name="Kalkreuter E."/>
            <person name="Kautsar S.A."/>
            <person name="Yang D."/>
            <person name="Bader C.D."/>
            <person name="Teijaro C.N."/>
            <person name="Fluegel L."/>
            <person name="Davis C.M."/>
            <person name="Simpson J.R."/>
            <person name="Lauterbach L."/>
            <person name="Steele A.D."/>
            <person name="Gui C."/>
            <person name="Meng S."/>
            <person name="Li G."/>
            <person name="Viehrig K."/>
            <person name="Ye F."/>
            <person name="Su P."/>
            <person name="Kiefer A.F."/>
            <person name="Nichols A."/>
            <person name="Cepeda A.J."/>
            <person name="Yan W."/>
            <person name="Fan B."/>
            <person name="Jiang Y."/>
            <person name="Adhikari A."/>
            <person name="Zheng C.-J."/>
            <person name="Schuster L."/>
            <person name="Cowan T.M."/>
            <person name="Smanski M.J."/>
            <person name="Chevrette M.G."/>
            <person name="De Carvalho L.P.S."/>
            <person name="Shen B."/>
        </authorList>
    </citation>
    <scope>NUCLEOTIDE SEQUENCE [LARGE SCALE GENOMIC DNA]</scope>
    <source>
        <strain evidence="1 2">NPDC045705</strain>
    </source>
</reference>
<organism evidence="1 2">
    <name type="scientific">Streptomyces exfoliatus</name>
    <name type="common">Streptomyces hydrogenans</name>
    <dbReference type="NCBI Taxonomy" id="1905"/>
    <lineage>
        <taxon>Bacteria</taxon>
        <taxon>Bacillati</taxon>
        <taxon>Actinomycetota</taxon>
        <taxon>Actinomycetes</taxon>
        <taxon>Kitasatosporales</taxon>
        <taxon>Streptomycetaceae</taxon>
        <taxon>Streptomyces</taxon>
    </lineage>
</organism>
<dbReference type="Proteomes" id="UP001551210">
    <property type="component" value="Unassembled WGS sequence"/>
</dbReference>
<dbReference type="InterPro" id="IPR046288">
    <property type="entry name" value="DUF6325"/>
</dbReference>
<name>A0ABV3D8Z8_STREX</name>
<protein>
    <submittedName>
        <fullName evidence="1">DUF6325 family protein</fullName>
    </submittedName>
</protein>
<sequence>MTSALHADRVGPVDVAVVAFEGNRFNGKIAPALRDLQEAGIVRVLDLTFVRKDTDGSVTVVELGDAELAEDFERVAETPFDLLSDEDLQAVADGLPPNSSAVIIAWENAWAARLADAIADSEGRLVLLIRIPGEDVERAVAALDEN</sequence>
<keyword evidence="2" id="KW-1185">Reference proteome</keyword>
<evidence type="ECO:0000313" key="2">
    <source>
        <dbReference type="Proteomes" id="UP001551210"/>
    </source>
</evidence>
<gene>
    <name evidence="1" type="ORF">AB0A76_35395</name>
</gene>
<dbReference type="EMBL" id="JBEZAM010000119">
    <property type="protein sequence ID" value="MEU7298416.1"/>
    <property type="molecule type" value="Genomic_DNA"/>
</dbReference>
<dbReference type="Pfam" id="PF19850">
    <property type="entry name" value="DUF6325"/>
    <property type="match status" value="1"/>
</dbReference>
<dbReference type="RefSeq" id="WP_359217379.1">
    <property type="nucleotide sequence ID" value="NZ_JBEZAM010000119.1"/>
</dbReference>
<accession>A0ABV3D8Z8</accession>
<evidence type="ECO:0000313" key="1">
    <source>
        <dbReference type="EMBL" id="MEU7298416.1"/>
    </source>
</evidence>
<comment type="caution">
    <text evidence="1">The sequence shown here is derived from an EMBL/GenBank/DDBJ whole genome shotgun (WGS) entry which is preliminary data.</text>
</comment>